<dbReference type="VEuPathDB" id="MicrosporidiaDB:NBO_2g0063"/>
<feature type="region of interest" description="Disordered" evidence="1">
    <location>
        <begin position="146"/>
        <end position="192"/>
    </location>
</feature>
<accession>R0KZE0</accession>
<organism evidence="2 3">
    <name type="scientific">Nosema bombycis (strain CQ1 / CVCC 102059)</name>
    <name type="common">Microsporidian parasite</name>
    <name type="synonym">Pebrine of silkworm</name>
    <dbReference type="NCBI Taxonomy" id="578461"/>
    <lineage>
        <taxon>Eukaryota</taxon>
        <taxon>Fungi</taxon>
        <taxon>Fungi incertae sedis</taxon>
        <taxon>Microsporidia</taxon>
        <taxon>Nosematidae</taxon>
        <taxon>Nosema</taxon>
    </lineage>
</organism>
<proteinExistence type="predicted"/>
<gene>
    <name evidence="2" type="ORF">NBO_2g0063</name>
</gene>
<dbReference type="AlphaFoldDB" id="R0KZE0"/>
<evidence type="ECO:0000313" key="3">
    <source>
        <dbReference type="Proteomes" id="UP000016927"/>
    </source>
</evidence>
<sequence>MNLNTIFLIISLIKAIRQSGDRKKRRFWLSRGDVPYEYTFEPDMPHRGDQLDSSDDDGNTMFNGHYYTDDNEYGHQTYDQRNAGLSVNYLGRHDNNYTSYPSYFNPLMFVNPRGDTAYDSSIRDIINNPRGDFNIYENEAYIMQGDDPNVYDDQIGVSKDSDPNVSVVTQPKEEDTQNNVSEKSDGKKNVDQPLVENDLNENIREHQLTPQVFTRISGGKPQADDEKSEHSIAGSYIPVEKLRMGRRLTFTCSRSISVININFV</sequence>
<reference evidence="2 3" key="1">
    <citation type="journal article" date="2013" name="BMC Genomics">
        <title>Comparative genomics of parasitic silkworm microsporidia reveal an association between genome expansion and host adaptation.</title>
        <authorList>
            <person name="Pan G."/>
            <person name="Xu J."/>
            <person name="Li T."/>
            <person name="Xia Q."/>
            <person name="Liu S.L."/>
            <person name="Zhang G."/>
            <person name="Li S."/>
            <person name="Li C."/>
            <person name="Liu H."/>
            <person name="Yang L."/>
            <person name="Liu T."/>
            <person name="Zhang X."/>
            <person name="Wu Z."/>
            <person name="Fan W."/>
            <person name="Dang X."/>
            <person name="Xiang H."/>
            <person name="Tao M."/>
            <person name="Li Y."/>
            <person name="Hu J."/>
            <person name="Li Z."/>
            <person name="Lin L."/>
            <person name="Luo J."/>
            <person name="Geng L."/>
            <person name="Wang L."/>
            <person name="Long M."/>
            <person name="Wan Y."/>
            <person name="He N."/>
            <person name="Zhang Z."/>
            <person name="Lu C."/>
            <person name="Keeling P.J."/>
            <person name="Wang J."/>
            <person name="Xiang Z."/>
            <person name="Zhou Z."/>
        </authorList>
    </citation>
    <scope>NUCLEOTIDE SEQUENCE [LARGE SCALE GENOMIC DNA]</scope>
    <source>
        <strain evidence="3">CQ1 / CVCC 102059</strain>
    </source>
</reference>
<protein>
    <submittedName>
        <fullName evidence="2">Uncharacterized protein</fullName>
    </submittedName>
</protein>
<dbReference type="HOGENOM" id="CLU_089714_0_0_1"/>
<dbReference type="EMBL" id="KB908910">
    <property type="protein sequence ID" value="EOB15572.1"/>
    <property type="molecule type" value="Genomic_DNA"/>
</dbReference>
<evidence type="ECO:0000256" key="1">
    <source>
        <dbReference type="SAM" id="MobiDB-lite"/>
    </source>
</evidence>
<dbReference type="Proteomes" id="UP000016927">
    <property type="component" value="Unassembled WGS sequence"/>
</dbReference>
<name>R0KZE0_NOSB1</name>
<keyword evidence="3" id="KW-1185">Reference proteome</keyword>
<evidence type="ECO:0000313" key="2">
    <source>
        <dbReference type="EMBL" id="EOB15572.1"/>
    </source>
</evidence>